<evidence type="ECO:0000259" key="3">
    <source>
        <dbReference type="SMART" id="SM00475"/>
    </source>
</evidence>
<dbReference type="SMART" id="SM00475">
    <property type="entry name" value="53EXOc"/>
    <property type="match status" value="1"/>
</dbReference>
<dbReference type="GO" id="GO:0017108">
    <property type="term" value="F:5'-flap endonuclease activity"/>
    <property type="evidence" value="ECO:0007669"/>
    <property type="project" value="InterPro"/>
</dbReference>
<sequence length="273" mass="31977">MKDIGLSTDLLRTEIIFNFILTIGKLSDKFKTNKFVFAWDSRKNFRKEKFPFYKANRKDERKTEEQEFLDNIAYPQFTTLRRSVLNDMGFRNILIQTGMEADDIIAKVSKDNWEKEQTIISTDKDLFQLLTDKCQIFRMLPSSINILYTKKAFMDEWKGIIPLQWSELRSISGDYSDNIPGITGVGEPTALKYLIGELKSHHKTFINIDSEEGKEIIKRNREIVTLPHSEMRSIELQEDEFTLENVVYTFKQLDFKSLLTEGELKKWGARTCL</sequence>
<dbReference type="InterPro" id="IPR038969">
    <property type="entry name" value="FEN"/>
</dbReference>
<reference evidence="5" key="1">
    <citation type="submission" date="2020-03" db="EMBL/GenBank/DDBJ databases">
        <title>The deep terrestrial virosphere.</title>
        <authorList>
            <person name="Holmfeldt K."/>
            <person name="Nilsson E."/>
            <person name="Simone D."/>
            <person name="Lopez-Fernandez M."/>
            <person name="Wu X."/>
            <person name="de Brujin I."/>
            <person name="Lundin D."/>
            <person name="Andersson A."/>
            <person name="Bertilsson S."/>
            <person name="Dopson M."/>
        </authorList>
    </citation>
    <scope>NUCLEOTIDE SEQUENCE</scope>
    <source>
        <strain evidence="4">MM415A02077</strain>
        <strain evidence="5">MM415B02703</strain>
    </source>
</reference>
<dbReference type="AlphaFoldDB" id="A0A6M3L380"/>
<dbReference type="PANTHER" id="PTHR42646:SF2">
    <property type="entry name" value="5'-3' EXONUCLEASE FAMILY PROTEIN"/>
    <property type="match status" value="1"/>
</dbReference>
<dbReference type="InterPro" id="IPR029060">
    <property type="entry name" value="PIN-like_dom_sf"/>
</dbReference>
<dbReference type="InterPro" id="IPR020046">
    <property type="entry name" value="5-3_exonucl_a-hlix_arch_N"/>
</dbReference>
<dbReference type="GO" id="GO:0033567">
    <property type="term" value="P:DNA replication, Okazaki fragment processing"/>
    <property type="evidence" value="ECO:0007669"/>
    <property type="project" value="InterPro"/>
</dbReference>
<keyword evidence="2" id="KW-0378">Hydrolase</keyword>
<organism evidence="5">
    <name type="scientific">viral metagenome</name>
    <dbReference type="NCBI Taxonomy" id="1070528"/>
    <lineage>
        <taxon>unclassified sequences</taxon>
        <taxon>metagenomes</taxon>
        <taxon>organismal metagenomes</taxon>
    </lineage>
</organism>
<gene>
    <name evidence="4" type="ORF">MM415A02077_0004</name>
    <name evidence="5" type="ORF">MM415B02703_0011</name>
</gene>
<dbReference type="InterPro" id="IPR002421">
    <property type="entry name" value="5-3_exonuclease"/>
</dbReference>
<dbReference type="GO" id="GO:0008409">
    <property type="term" value="F:5'-3' exonuclease activity"/>
    <property type="evidence" value="ECO:0007669"/>
    <property type="project" value="InterPro"/>
</dbReference>
<dbReference type="GO" id="GO:0003677">
    <property type="term" value="F:DNA binding"/>
    <property type="evidence" value="ECO:0007669"/>
    <property type="project" value="InterPro"/>
</dbReference>
<evidence type="ECO:0000256" key="2">
    <source>
        <dbReference type="ARBA" id="ARBA00022801"/>
    </source>
</evidence>
<dbReference type="Gene3D" id="1.10.150.20">
    <property type="entry name" value="5' to 3' exonuclease, C-terminal subdomain"/>
    <property type="match status" value="1"/>
</dbReference>
<dbReference type="EMBL" id="MT142800">
    <property type="protein sequence ID" value="QJA88729.1"/>
    <property type="molecule type" value="Genomic_DNA"/>
</dbReference>
<proteinExistence type="predicted"/>
<dbReference type="SUPFAM" id="SSF47807">
    <property type="entry name" value="5' to 3' exonuclease, C-terminal subdomain"/>
    <property type="match status" value="1"/>
</dbReference>
<dbReference type="Gene3D" id="3.40.50.1010">
    <property type="entry name" value="5'-nuclease"/>
    <property type="match status" value="1"/>
</dbReference>
<dbReference type="Pfam" id="PF02739">
    <property type="entry name" value="5_3_exonuc_N"/>
    <property type="match status" value="1"/>
</dbReference>
<evidence type="ECO:0000313" key="5">
    <source>
        <dbReference type="EMBL" id="QJA88729.1"/>
    </source>
</evidence>
<keyword evidence="5" id="KW-0269">Exonuclease</keyword>
<dbReference type="InterPro" id="IPR008918">
    <property type="entry name" value="HhH2"/>
</dbReference>
<dbReference type="SUPFAM" id="SSF88723">
    <property type="entry name" value="PIN domain-like"/>
    <property type="match status" value="1"/>
</dbReference>
<dbReference type="SMART" id="SM00279">
    <property type="entry name" value="HhH2"/>
    <property type="match status" value="1"/>
</dbReference>
<dbReference type="PANTHER" id="PTHR42646">
    <property type="entry name" value="FLAP ENDONUCLEASE XNI"/>
    <property type="match status" value="1"/>
</dbReference>
<keyword evidence="1" id="KW-0540">Nuclease</keyword>
<dbReference type="InterPro" id="IPR036279">
    <property type="entry name" value="5-3_exonuclease_C_sf"/>
</dbReference>
<feature type="domain" description="5'-3' exonuclease" evidence="3">
    <location>
        <begin position="1"/>
        <end position="242"/>
    </location>
</feature>
<dbReference type="CDD" id="cd09859">
    <property type="entry name" value="PIN_53EXO"/>
    <property type="match status" value="1"/>
</dbReference>
<protein>
    <submittedName>
        <fullName evidence="5">Putative exonuclease</fullName>
    </submittedName>
</protein>
<name>A0A6M3L380_9ZZZZ</name>
<evidence type="ECO:0000256" key="1">
    <source>
        <dbReference type="ARBA" id="ARBA00022722"/>
    </source>
</evidence>
<dbReference type="EMBL" id="MT142082">
    <property type="protein sequence ID" value="QJA74212.1"/>
    <property type="molecule type" value="Genomic_DNA"/>
</dbReference>
<evidence type="ECO:0000313" key="4">
    <source>
        <dbReference type="EMBL" id="QJA74212.1"/>
    </source>
</evidence>
<accession>A0A6M3L380</accession>